<name>A0A8K0NDZ9_9HYPO</name>
<dbReference type="EMBL" id="SRPY01001602">
    <property type="protein sequence ID" value="KAG5912763.1"/>
    <property type="molecule type" value="Genomic_DNA"/>
</dbReference>
<evidence type="ECO:0000256" key="3">
    <source>
        <dbReference type="ARBA" id="ARBA00022827"/>
    </source>
</evidence>
<dbReference type="Gene3D" id="3.50.50.100">
    <property type="match status" value="1"/>
</dbReference>
<dbReference type="GO" id="GO:0003954">
    <property type="term" value="F:NADH dehydrogenase activity"/>
    <property type="evidence" value="ECO:0007669"/>
    <property type="project" value="InterPro"/>
</dbReference>
<dbReference type="PANTHER" id="PTHR43706">
    <property type="entry name" value="NADH DEHYDROGENASE"/>
    <property type="match status" value="1"/>
</dbReference>
<feature type="domain" description="External alternative NADH-ubiquinone oxidoreductase-like C-terminal" evidence="6">
    <location>
        <begin position="35"/>
        <end position="93"/>
    </location>
</feature>
<evidence type="ECO:0000256" key="1">
    <source>
        <dbReference type="ARBA" id="ARBA00005272"/>
    </source>
</evidence>
<keyword evidence="2" id="KW-0285">Flavoprotein</keyword>
<evidence type="ECO:0000256" key="5">
    <source>
        <dbReference type="ARBA" id="ARBA00023027"/>
    </source>
</evidence>
<organism evidence="7 8">
    <name type="scientific">Claviceps africana</name>
    <dbReference type="NCBI Taxonomy" id="83212"/>
    <lineage>
        <taxon>Eukaryota</taxon>
        <taxon>Fungi</taxon>
        <taxon>Dikarya</taxon>
        <taxon>Ascomycota</taxon>
        <taxon>Pezizomycotina</taxon>
        <taxon>Sordariomycetes</taxon>
        <taxon>Hypocreomycetidae</taxon>
        <taxon>Hypocreales</taxon>
        <taxon>Clavicipitaceae</taxon>
        <taxon>Claviceps</taxon>
    </lineage>
</organism>
<keyword evidence="3" id="KW-0274">FAD</keyword>
<gene>
    <name evidence="7" type="ORF">E4U42_001901</name>
</gene>
<proteinExistence type="inferred from homology"/>
<accession>A0A8K0NDZ9</accession>
<sequence length="97" mass="11276">YPATAQVASQQAVYLAKQLGLGREGFARPFRFRNLGVMTYLGGWRAIHQSEADLKGWAAWVLWRTAYLTRSMSVKNKIMVPVYWFITWVFGRDITRF</sequence>
<dbReference type="PANTHER" id="PTHR43706:SF17">
    <property type="entry name" value="NADH DEHYDROGENASE (EUROFUNG)"/>
    <property type="match status" value="1"/>
</dbReference>
<keyword evidence="8" id="KW-1185">Reference proteome</keyword>
<evidence type="ECO:0000256" key="2">
    <source>
        <dbReference type="ARBA" id="ARBA00022630"/>
    </source>
</evidence>
<dbReference type="InterPro" id="IPR045024">
    <property type="entry name" value="NDH-2"/>
</dbReference>
<evidence type="ECO:0000313" key="8">
    <source>
        <dbReference type="Proteomes" id="UP000811619"/>
    </source>
</evidence>
<dbReference type="AlphaFoldDB" id="A0A8K0NDZ9"/>
<comment type="caution">
    <text evidence="7">The sequence shown here is derived from an EMBL/GenBank/DDBJ whole genome shotgun (WGS) entry which is preliminary data.</text>
</comment>
<evidence type="ECO:0000313" key="7">
    <source>
        <dbReference type="EMBL" id="KAG5912763.1"/>
    </source>
</evidence>
<comment type="similarity">
    <text evidence="1">Belongs to the NADH dehydrogenase family.</text>
</comment>
<dbReference type="OrthoDB" id="3244603at2759"/>
<feature type="non-terminal residue" evidence="7">
    <location>
        <position position="1"/>
    </location>
</feature>
<evidence type="ECO:0000256" key="4">
    <source>
        <dbReference type="ARBA" id="ARBA00023002"/>
    </source>
</evidence>
<dbReference type="GO" id="GO:0005739">
    <property type="term" value="C:mitochondrion"/>
    <property type="evidence" value="ECO:0007669"/>
    <property type="project" value="TreeGrafter"/>
</dbReference>
<dbReference type="InterPro" id="IPR054585">
    <property type="entry name" value="NDH2-like_C"/>
</dbReference>
<protein>
    <recommendedName>
        <fullName evidence="6">External alternative NADH-ubiquinone oxidoreductase-like C-terminal domain-containing protein</fullName>
    </recommendedName>
</protein>
<evidence type="ECO:0000259" key="6">
    <source>
        <dbReference type="Pfam" id="PF22366"/>
    </source>
</evidence>
<reference evidence="7" key="1">
    <citation type="journal article" date="2020" name="bioRxiv">
        <title>Whole genome comparisons of ergot fungi reveals the divergence and evolution of species within the genus Claviceps are the result of varying mechanisms driving genome evolution and host range expansion.</title>
        <authorList>
            <person name="Wyka S.A."/>
            <person name="Mondo S.J."/>
            <person name="Liu M."/>
            <person name="Dettman J."/>
            <person name="Nalam V."/>
            <person name="Broders K.D."/>
        </authorList>
    </citation>
    <scope>NUCLEOTIDE SEQUENCE</scope>
    <source>
        <strain evidence="7">CCC 489</strain>
    </source>
</reference>
<keyword evidence="4" id="KW-0560">Oxidoreductase</keyword>
<keyword evidence="5" id="KW-0520">NAD</keyword>
<dbReference type="Proteomes" id="UP000811619">
    <property type="component" value="Unassembled WGS sequence"/>
</dbReference>
<dbReference type="Pfam" id="PF22366">
    <property type="entry name" value="NDH2_C"/>
    <property type="match status" value="1"/>
</dbReference>